<keyword evidence="5" id="KW-0272">Extracellular matrix</keyword>
<evidence type="ECO:0000256" key="1">
    <source>
        <dbReference type="ARBA" id="ARBA00004437"/>
    </source>
</evidence>
<keyword evidence="6" id="KW-0358">Heparin-binding</keyword>
<dbReference type="InterPro" id="IPR000082">
    <property type="entry name" value="SEA_dom"/>
</dbReference>
<keyword evidence="10" id="KW-0675">Receptor</keyword>
<dbReference type="GO" id="GO:0008201">
    <property type="term" value="F:heparin binding"/>
    <property type="evidence" value="ECO:0007669"/>
    <property type="project" value="UniProtKB-KW"/>
</dbReference>
<evidence type="ECO:0000256" key="4">
    <source>
        <dbReference type="ARBA" id="ARBA00022525"/>
    </source>
</evidence>
<keyword evidence="8" id="KW-0677">Repeat</keyword>
<accession>A0AAV2KDV3</accession>
<dbReference type="GO" id="GO:0001750">
    <property type="term" value="C:photoreceptor outer segment"/>
    <property type="evidence" value="ECO:0007669"/>
    <property type="project" value="UniProtKB-SubCell"/>
</dbReference>
<evidence type="ECO:0000256" key="10">
    <source>
        <dbReference type="ARBA" id="ARBA00023170"/>
    </source>
</evidence>
<evidence type="ECO:0000256" key="13">
    <source>
        <dbReference type="ARBA" id="ARBA00023290"/>
    </source>
</evidence>
<dbReference type="Pfam" id="PF01390">
    <property type="entry name" value="SEA"/>
    <property type="match status" value="1"/>
</dbReference>
<keyword evidence="19" id="KW-1185">Reference proteome</keyword>
<dbReference type="AlphaFoldDB" id="A0AAV2KDV3"/>
<dbReference type="SUPFAM" id="SSF82671">
    <property type="entry name" value="SEA domain"/>
    <property type="match status" value="1"/>
</dbReference>
<protein>
    <recommendedName>
        <fullName evidence="14">Interphotoreceptor matrix proteoglycan 1</fullName>
    </recommendedName>
    <alternativeName>
        <fullName evidence="15">Sialoprotein associated with cones and rods</fullName>
    </alternativeName>
</protein>
<evidence type="ECO:0000256" key="5">
    <source>
        <dbReference type="ARBA" id="ARBA00022530"/>
    </source>
</evidence>
<feature type="domain" description="SEA" evidence="17">
    <location>
        <begin position="63"/>
        <end position="175"/>
    </location>
</feature>
<sequence length="213" mass="23928">MWVQYLSVPVGALRGGRLLFSALSLSPLEQEEGSALDDPLASVTPPSLSYLTTPTMTSSQSAAELVVFFSLRVTNLRFSEDLFNKTSEEYKELEAKFTDMLLPYLQDQLSGFRALEVLSFRRGSVVVHSKMRFTRSVPYNVTAAVHNVLEEFSNAARRRSILIDQQSLDVEPADRADPCKFFSCPESFTCRLDPGTRNPLCRHKGRVEVPVWS</sequence>
<evidence type="ECO:0000256" key="3">
    <source>
        <dbReference type="ARBA" id="ARBA00004593"/>
    </source>
</evidence>
<dbReference type="PANTHER" id="PTHR12199:SF3">
    <property type="entry name" value="INTERPHOTORECEPTOR MATRIX PROTEOGLYCAN 1"/>
    <property type="match status" value="1"/>
</dbReference>
<keyword evidence="12" id="KW-0966">Cell projection</keyword>
<evidence type="ECO:0000259" key="17">
    <source>
        <dbReference type="PROSITE" id="PS50024"/>
    </source>
</evidence>
<keyword evidence="7" id="KW-0732">Signal</keyword>
<evidence type="ECO:0000256" key="11">
    <source>
        <dbReference type="ARBA" id="ARBA00023180"/>
    </source>
</evidence>
<evidence type="ECO:0000256" key="12">
    <source>
        <dbReference type="ARBA" id="ARBA00023273"/>
    </source>
</evidence>
<dbReference type="EMBL" id="OZ035839">
    <property type="protein sequence ID" value="CAL1585747.1"/>
    <property type="molecule type" value="Genomic_DNA"/>
</dbReference>
<keyword evidence="4" id="KW-0964">Secreted</keyword>
<dbReference type="InterPro" id="IPR039861">
    <property type="entry name" value="IMPG"/>
</dbReference>
<dbReference type="Proteomes" id="UP001497482">
    <property type="component" value="Chromosome 17"/>
</dbReference>
<evidence type="ECO:0000256" key="14">
    <source>
        <dbReference type="ARBA" id="ARBA00040753"/>
    </source>
</evidence>
<dbReference type="GO" id="GO:0033165">
    <property type="term" value="C:interphotoreceptor matrix"/>
    <property type="evidence" value="ECO:0007669"/>
    <property type="project" value="UniProtKB-SubCell"/>
</dbReference>
<keyword evidence="9" id="KW-0730">Sialic acid</keyword>
<dbReference type="PANTHER" id="PTHR12199">
    <property type="entry name" value="INTERPHOTORECEPTOR MATRIX PROTEOGLYCAN"/>
    <property type="match status" value="1"/>
</dbReference>
<dbReference type="GO" id="GO:0007601">
    <property type="term" value="P:visual perception"/>
    <property type="evidence" value="ECO:0007669"/>
    <property type="project" value="InterPro"/>
</dbReference>
<dbReference type="Gene3D" id="3.30.70.960">
    <property type="entry name" value="SEA domain"/>
    <property type="match status" value="1"/>
</dbReference>
<evidence type="ECO:0000313" key="18">
    <source>
        <dbReference type="EMBL" id="CAL1585747.1"/>
    </source>
</evidence>
<gene>
    <name evidence="18" type="ORF">KC01_LOCUS15939</name>
</gene>
<comment type="subcellular location">
    <subcellularLocation>
        <location evidence="2">Cell projection</location>
        <location evidence="2">Cilium</location>
        <location evidence="2">Photoreceptor outer segment</location>
    </subcellularLocation>
    <subcellularLocation>
        <location evidence="1">Photoreceptor inner segment</location>
    </subcellularLocation>
    <subcellularLocation>
        <location evidence="3">Secreted</location>
        <location evidence="3">Extracellular space</location>
        <location evidence="3">Extracellular matrix</location>
        <location evidence="3">Interphotoreceptor matrix</location>
    </subcellularLocation>
</comment>
<evidence type="ECO:0000256" key="15">
    <source>
        <dbReference type="ARBA" id="ARBA00042018"/>
    </source>
</evidence>
<evidence type="ECO:0000256" key="6">
    <source>
        <dbReference type="ARBA" id="ARBA00022674"/>
    </source>
</evidence>
<reference evidence="18 19" key="1">
    <citation type="submission" date="2024-04" db="EMBL/GenBank/DDBJ databases">
        <authorList>
            <person name="Waldvogel A.-M."/>
            <person name="Schoenle A."/>
        </authorList>
    </citation>
    <scope>NUCLEOTIDE SEQUENCE [LARGE SCALE GENOMIC DNA]</scope>
</reference>
<organism evidence="18 19">
    <name type="scientific">Knipowitschia caucasica</name>
    <name type="common">Caucasian dwarf goby</name>
    <name type="synonym">Pomatoschistus caucasicus</name>
    <dbReference type="NCBI Taxonomy" id="637954"/>
    <lineage>
        <taxon>Eukaryota</taxon>
        <taxon>Metazoa</taxon>
        <taxon>Chordata</taxon>
        <taxon>Craniata</taxon>
        <taxon>Vertebrata</taxon>
        <taxon>Euteleostomi</taxon>
        <taxon>Actinopterygii</taxon>
        <taxon>Neopterygii</taxon>
        <taxon>Teleostei</taxon>
        <taxon>Neoteleostei</taxon>
        <taxon>Acanthomorphata</taxon>
        <taxon>Gobiaria</taxon>
        <taxon>Gobiiformes</taxon>
        <taxon>Gobioidei</taxon>
        <taxon>Gobiidae</taxon>
        <taxon>Gobiinae</taxon>
        <taxon>Knipowitschia</taxon>
    </lineage>
</organism>
<evidence type="ECO:0000256" key="9">
    <source>
        <dbReference type="ARBA" id="ARBA00022981"/>
    </source>
</evidence>
<comment type="function">
    <text evidence="16">Chondroitin sulfate-, heparin- and hyaluronan-binding protein. May serve to form a basic macromolecular scaffold comprising the insoluble interphotoreceptor matrix.</text>
</comment>
<name>A0AAV2KDV3_KNICA</name>
<dbReference type="GO" id="GO:0005540">
    <property type="term" value="F:hyaluronic acid binding"/>
    <property type="evidence" value="ECO:0007669"/>
    <property type="project" value="UniProtKB-KW"/>
</dbReference>
<evidence type="ECO:0000256" key="16">
    <source>
        <dbReference type="ARBA" id="ARBA00045407"/>
    </source>
</evidence>
<dbReference type="InterPro" id="IPR036364">
    <property type="entry name" value="SEA_dom_sf"/>
</dbReference>
<evidence type="ECO:0000256" key="2">
    <source>
        <dbReference type="ARBA" id="ARBA00004504"/>
    </source>
</evidence>
<keyword evidence="13" id="KW-0373">Hyaluronic acid</keyword>
<evidence type="ECO:0000256" key="7">
    <source>
        <dbReference type="ARBA" id="ARBA00022729"/>
    </source>
</evidence>
<evidence type="ECO:0000256" key="8">
    <source>
        <dbReference type="ARBA" id="ARBA00022737"/>
    </source>
</evidence>
<dbReference type="GO" id="GO:0001917">
    <property type="term" value="C:photoreceptor inner segment"/>
    <property type="evidence" value="ECO:0007669"/>
    <property type="project" value="UniProtKB-SubCell"/>
</dbReference>
<dbReference type="SMART" id="SM00200">
    <property type="entry name" value="SEA"/>
    <property type="match status" value="1"/>
</dbReference>
<proteinExistence type="predicted"/>
<evidence type="ECO:0000313" key="19">
    <source>
        <dbReference type="Proteomes" id="UP001497482"/>
    </source>
</evidence>
<dbReference type="PROSITE" id="PS50024">
    <property type="entry name" value="SEA"/>
    <property type="match status" value="1"/>
</dbReference>
<keyword evidence="11" id="KW-0325">Glycoprotein</keyword>